<organism evidence="3 4">
    <name type="scientific">Notothenia coriiceps</name>
    <name type="common">black rockcod</name>
    <dbReference type="NCBI Taxonomy" id="8208"/>
    <lineage>
        <taxon>Eukaryota</taxon>
        <taxon>Metazoa</taxon>
        <taxon>Chordata</taxon>
        <taxon>Craniata</taxon>
        <taxon>Vertebrata</taxon>
        <taxon>Euteleostomi</taxon>
        <taxon>Actinopterygii</taxon>
        <taxon>Neopterygii</taxon>
        <taxon>Teleostei</taxon>
        <taxon>Neoteleostei</taxon>
        <taxon>Acanthomorphata</taxon>
        <taxon>Eupercaria</taxon>
        <taxon>Perciformes</taxon>
        <taxon>Notothenioidei</taxon>
        <taxon>Nototheniidae</taxon>
        <taxon>Notothenia</taxon>
    </lineage>
</organism>
<name>A0A6I9PWJ8_9TELE</name>
<dbReference type="GeneID" id="104962824"/>
<evidence type="ECO:0000256" key="1">
    <source>
        <dbReference type="SAM" id="MobiDB-lite"/>
    </source>
</evidence>
<dbReference type="RefSeq" id="XP_010789626.1">
    <property type="nucleotide sequence ID" value="XM_010791324.1"/>
</dbReference>
<feature type="domain" description="PiggyBac transposable element-derived protein" evidence="2">
    <location>
        <begin position="66"/>
        <end position="180"/>
    </location>
</feature>
<gene>
    <name evidence="4" type="primary">LOC104962824</name>
</gene>
<accession>A0A6I9PWJ8</accession>
<dbReference type="InterPro" id="IPR029526">
    <property type="entry name" value="PGBD"/>
</dbReference>
<dbReference type="PANTHER" id="PTHR47272:SF1">
    <property type="entry name" value="PIGGYBAC TRANSPOSABLE ELEMENT-DERIVED PROTEIN 3-LIKE"/>
    <property type="match status" value="1"/>
</dbReference>
<dbReference type="Pfam" id="PF13843">
    <property type="entry name" value="DDE_Tnp_1_7"/>
    <property type="match status" value="1"/>
</dbReference>
<reference evidence="4" key="1">
    <citation type="submission" date="2025-08" db="UniProtKB">
        <authorList>
            <consortium name="RefSeq"/>
        </authorList>
    </citation>
    <scope>IDENTIFICATION</scope>
    <source>
        <tissue evidence="4">Muscle</tissue>
    </source>
</reference>
<sequence length="181" mass="21102">MSRKSDIGEEEPPQPEGEEPPNEEPPTAASHRSTGQERFLWRKKAFETPDHTFKGERVQPPDELPTPLQYFRRFITDEMLVAMMEQTNLYSVQTSATHKNVQTSVKELEILIGMYLRMGLCQLPGNRVYWENDTRIGMVADNMSRDRFQTLLTSLHFTDNEAPSNRQKGDKCWKIRPWLDM</sequence>
<dbReference type="PANTHER" id="PTHR47272">
    <property type="entry name" value="DDE_TNP_1_7 DOMAIN-CONTAINING PROTEIN"/>
    <property type="match status" value="1"/>
</dbReference>
<evidence type="ECO:0000313" key="3">
    <source>
        <dbReference type="Proteomes" id="UP000504611"/>
    </source>
</evidence>
<proteinExistence type="predicted"/>
<evidence type="ECO:0000313" key="4">
    <source>
        <dbReference type="RefSeq" id="XP_010789626.1"/>
    </source>
</evidence>
<dbReference type="AlphaFoldDB" id="A0A6I9PWJ8"/>
<feature type="region of interest" description="Disordered" evidence="1">
    <location>
        <begin position="1"/>
        <end position="41"/>
    </location>
</feature>
<protein>
    <submittedName>
        <fullName evidence="4">PiggyBac transposable element-derived protein 3-like</fullName>
    </submittedName>
</protein>
<feature type="compositionally biased region" description="Acidic residues" evidence="1">
    <location>
        <begin position="8"/>
        <end position="22"/>
    </location>
</feature>
<evidence type="ECO:0000259" key="2">
    <source>
        <dbReference type="Pfam" id="PF13843"/>
    </source>
</evidence>
<keyword evidence="3" id="KW-1185">Reference proteome</keyword>
<dbReference type="Proteomes" id="UP000504611">
    <property type="component" value="Unplaced"/>
</dbReference>
<dbReference type="OrthoDB" id="123207at2759"/>
<dbReference type="KEGG" id="ncc:104962824"/>